<dbReference type="AlphaFoldDB" id="A0AA36UKT4"/>
<dbReference type="GO" id="GO:0005509">
    <property type="term" value="F:calcium ion binding"/>
    <property type="evidence" value="ECO:0007669"/>
    <property type="project" value="InterPro"/>
</dbReference>
<evidence type="ECO:0000259" key="4">
    <source>
        <dbReference type="Pfam" id="PF06594"/>
    </source>
</evidence>
<sequence>MDTKQVFRAIVSEEAAAHSASLEKSSEPKVFQGTKGNDVYYATHTADNIVEKANEGQDTVYSNVSYTLPNNVENLVLTGSDNIYGAGNNSDNVLVGNSGNNRLYSGRGNDTVYGGAGHDNINGGEGDDQLFGDEGNDILDGAAGNDVLQGGEGNDTYLFGEKSGNDTVIDRQGSNSIRFLDGLSADDLTVTAVRNAEGGQDWRIAVKHTQSVLTISNQYQEGSNMPSVQRFVFANGTLNLNQFIKATQAQVEIRDNAGERIEGTDGNDALNGTVGNDVIDGKAGADMMRGGIGDDTYYVDNAKDVVVENSGEGNDTVISSVSYTASTHVENVTLTGNANIYAAGNNSNNTLTGNSGHNRLNSGRGNDTVYGMGGNDNINGGDGNDYLDGGDGNDTINGDAGDDTLIGGAGKDMLKGGTGNDTYIYGSDDTIIDNQGNNTLKFSDDLRVSDIKVNVIDNADGSKNWEITSANGSATIQNQVDAKGHISINQFQFLGENYTAETLLKAVNTGKADQGIKNEGTPNDDVIVGSKFNDELSSGTDGRDVIYGMDGDDIIRDEGTTYWGNEWSSDDKLYGGNGNDKLYARVGADYLDGGAGDDYLEGGDGRDTYVFGKGYGHDTIFDFGFDIDEEFNPTSISNAVKFTGGLTLDDLNISVTPGYDKTGIDYTPDPFDYTINPRLNGNTWTVSIKGSNDVLTIKNQMGSQGAISEFQFDNGTYSTEQIIEHFGLKVSHVRKDGTIIQYLNDDSDTFEQRLYEGSNRIIHGTDNGDTVSVSGNYGGKTTFIGGSGDDTVKVGHDSTIDAGAGNDTISGGSYANTITFGKGSGHDKLSLNASGEDNTVLFSGNLTLKDIDLEINKAGNNKENWVVKLKGSDDTLTVLDAVHSSDGGDTVDAFKFAASGETYSMSQFLTALGHDTAHQGVL</sequence>
<dbReference type="EMBL" id="AFQE01000037">
    <property type="protein sequence ID" value="EGQ77684.1"/>
    <property type="molecule type" value="Genomic_DNA"/>
</dbReference>
<dbReference type="SUPFAM" id="SSF51120">
    <property type="entry name" value="beta-Roll"/>
    <property type="match status" value="4"/>
</dbReference>
<name>A0AA36UKT4_9NEIS</name>
<gene>
    <name evidence="5" type="ORF">HMPREF9418_0809</name>
    <name evidence="6" type="ORF">MON40_03285</name>
</gene>
<evidence type="ECO:0000256" key="2">
    <source>
        <dbReference type="ARBA" id="ARBA00022525"/>
    </source>
</evidence>
<keyword evidence="8" id="KW-1185">Reference proteome</keyword>
<organism evidence="5 7">
    <name type="scientific">Neisseria macacae ATCC 33926</name>
    <dbReference type="NCBI Taxonomy" id="997348"/>
    <lineage>
        <taxon>Bacteria</taxon>
        <taxon>Pseudomonadati</taxon>
        <taxon>Pseudomonadota</taxon>
        <taxon>Betaproteobacteria</taxon>
        <taxon>Neisseriales</taxon>
        <taxon>Neisseriaceae</taxon>
        <taxon>Neisseria</taxon>
    </lineage>
</organism>
<evidence type="ECO:0000313" key="5">
    <source>
        <dbReference type="EMBL" id="EGQ77684.1"/>
    </source>
</evidence>
<reference evidence="5 7" key="1">
    <citation type="submission" date="2011-05" db="EMBL/GenBank/DDBJ databases">
        <authorList>
            <person name="Muzny D."/>
            <person name="Qin X."/>
            <person name="Deng J."/>
            <person name="Jiang H."/>
            <person name="Liu Y."/>
            <person name="Qu J."/>
            <person name="Song X.-Z."/>
            <person name="Zhang L."/>
            <person name="Thornton R."/>
            <person name="Coyle M."/>
            <person name="Francisco L."/>
            <person name="Jackson L."/>
            <person name="Javaid M."/>
            <person name="Korchina V."/>
            <person name="Kovar C."/>
            <person name="Mata R."/>
            <person name="Mathew T."/>
            <person name="Ngo R."/>
            <person name="Nguyen L."/>
            <person name="Nguyen N."/>
            <person name="Okwuonu G."/>
            <person name="Ongeri F."/>
            <person name="Pham C."/>
            <person name="Simmons D."/>
            <person name="Wilczek-Boney K."/>
            <person name="Hale W."/>
            <person name="Jakkamsetti A."/>
            <person name="Pham P."/>
            <person name="Ruth R."/>
            <person name="San Lucas F."/>
            <person name="Warren J."/>
            <person name="Zhang J."/>
            <person name="Zhao Z."/>
            <person name="Zhou C."/>
            <person name="Zhu D."/>
            <person name="Lee S."/>
            <person name="Bess C."/>
            <person name="Blankenburg K."/>
            <person name="Forbes L."/>
            <person name="Fu Q."/>
            <person name="Gubbala S."/>
            <person name="Hirani K."/>
            <person name="Jayaseelan J.C."/>
            <person name="Lara F."/>
            <person name="Munidasa M."/>
            <person name="Palculict T."/>
            <person name="Patil S."/>
            <person name="Pu L.-L."/>
            <person name="Saada N."/>
            <person name="Tang L."/>
            <person name="Weissenberger G."/>
            <person name="Zhu Y."/>
            <person name="Hemphill L."/>
            <person name="Shang Y."/>
            <person name="Youmans B."/>
            <person name="Ayvaz T."/>
            <person name="Ross M."/>
            <person name="Santibanez J."/>
            <person name="Aqrawi P."/>
            <person name="Gross S."/>
            <person name="Joshi V."/>
            <person name="Fowler G."/>
            <person name="Nazareth L."/>
            <person name="Reid J."/>
            <person name="Worley K."/>
            <person name="Petrosino J."/>
            <person name="Highlander S."/>
            <person name="Gibbs R."/>
        </authorList>
    </citation>
    <scope>NUCLEOTIDE SEQUENCE [LARGE SCALE GENOMIC DNA]</scope>
    <source>
        <strain evidence="5 7">ATCC 33926</strain>
    </source>
</reference>
<dbReference type="EMBL" id="CP094241">
    <property type="protein sequence ID" value="UNV85557.1"/>
    <property type="molecule type" value="Genomic_DNA"/>
</dbReference>
<dbReference type="PROSITE" id="PS00330">
    <property type="entry name" value="HEMOLYSIN_CALCIUM"/>
    <property type="match status" value="5"/>
</dbReference>
<keyword evidence="3" id="KW-0106">Calcium</keyword>
<proteinExistence type="predicted"/>
<reference evidence="6 8" key="2">
    <citation type="submission" date="2022-03" db="EMBL/GenBank/DDBJ databases">
        <title>Genome sequencing of Neisseria macacae.</title>
        <authorList>
            <person name="Baek M.-G."/>
        </authorList>
    </citation>
    <scope>NUCLEOTIDE SEQUENCE [LARGE SCALE GENOMIC DNA]</scope>
    <source>
        <strain evidence="6 8">ATCC 33926</strain>
    </source>
</reference>
<evidence type="ECO:0000313" key="7">
    <source>
        <dbReference type="Proteomes" id="UP000004982"/>
    </source>
</evidence>
<dbReference type="GO" id="GO:0005576">
    <property type="term" value="C:extracellular region"/>
    <property type="evidence" value="ECO:0007669"/>
    <property type="project" value="UniProtKB-SubCell"/>
</dbReference>
<dbReference type="Proteomes" id="UP000829455">
    <property type="component" value="Chromosome"/>
</dbReference>
<dbReference type="PRINTS" id="PR00313">
    <property type="entry name" value="CABNDNGRPT"/>
</dbReference>
<dbReference type="InterPro" id="IPR050557">
    <property type="entry name" value="RTX_toxin/Mannuronan_C5-epim"/>
</dbReference>
<dbReference type="InterPro" id="IPR010566">
    <property type="entry name" value="Haemolys_ca-bd"/>
</dbReference>
<evidence type="ECO:0000313" key="6">
    <source>
        <dbReference type="EMBL" id="UNV85557.1"/>
    </source>
</evidence>
<accession>A0AA36UKT4</accession>
<dbReference type="InterPro" id="IPR011049">
    <property type="entry name" value="Serralysin-like_metalloprot_C"/>
</dbReference>
<dbReference type="PANTHER" id="PTHR38340:SF1">
    <property type="entry name" value="S-LAYER PROTEIN"/>
    <property type="match status" value="1"/>
</dbReference>
<dbReference type="Pfam" id="PF06594">
    <property type="entry name" value="HCBP_related"/>
    <property type="match status" value="1"/>
</dbReference>
<comment type="subcellular location">
    <subcellularLocation>
        <location evidence="1">Secreted</location>
    </subcellularLocation>
</comment>
<dbReference type="InterPro" id="IPR001343">
    <property type="entry name" value="Hemolysn_Ca-bd"/>
</dbReference>
<dbReference type="RefSeq" id="WP_003777066.1">
    <property type="nucleotide sequence ID" value="NZ_CP094241.1"/>
</dbReference>
<dbReference type="Proteomes" id="UP000004982">
    <property type="component" value="Unassembled WGS sequence"/>
</dbReference>
<evidence type="ECO:0000313" key="8">
    <source>
        <dbReference type="Proteomes" id="UP000829455"/>
    </source>
</evidence>
<feature type="domain" description="Haemolysin-type calcium binding-related" evidence="4">
    <location>
        <begin position="686"/>
        <end position="716"/>
    </location>
</feature>
<dbReference type="InterPro" id="IPR018511">
    <property type="entry name" value="Hemolysin-typ_Ca-bd_CS"/>
</dbReference>
<dbReference type="PANTHER" id="PTHR38340">
    <property type="entry name" value="S-LAYER PROTEIN"/>
    <property type="match status" value="1"/>
</dbReference>
<keyword evidence="2" id="KW-0964">Secreted</keyword>
<evidence type="ECO:0000256" key="3">
    <source>
        <dbReference type="ARBA" id="ARBA00022837"/>
    </source>
</evidence>
<dbReference type="Gene3D" id="2.160.20.160">
    <property type="match status" value="1"/>
</dbReference>
<evidence type="ECO:0000256" key="1">
    <source>
        <dbReference type="ARBA" id="ARBA00004613"/>
    </source>
</evidence>
<dbReference type="Gene3D" id="2.150.10.10">
    <property type="entry name" value="Serralysin-like metalloprotease, C-terminal"/>
    <property type="match status" value="4"/>
</dbReference>
<protein>
    <submittedName>
        <fullName evidence="6">Calcium-binding protein</fullName>
    </submittedName>
</protein>
<dbReference type="Pfam" id="PF00353">
    <property type="entry name" value="HemolysinCabind"/>
    <property type="match status" value="8"/>
</dbReference>